<dbReference type="InterPro" id="IPR029063">
    <property type="entry name" value="SAM-dependent_MTases_sf"/>
</dbReference>
<accession>A0ABW4SQK3</accession>
<reference evidence="2" key="1">
    <citation type="journal article" date="2019" name="Int. J. Syst. Evol. Microbiol.">
        <title>The Global Catalogue of Microorganisms (GCM) 10K type strain sequencing project: providing services to taxonomists for standard genome sequencing and annotation.</title>
        <authorList>
            <consortium name="The Broad Institute Genomics Platform"/>
            <consortium name="The Broad Institute Genome Sequencing Center for Infectious Disease"/>
            <person name="Wu L."/>
            <person name="Ma J."/>
        </authorList>
    </citation>
    <scope>NUCLEOTIDE SEQUENCE [LARGE SCALE GENOMIC DNA]</scope>
    <source>
        <strain evidence="2">ICMP 6774ER</strain>
    </source>
</reference>
<evidence type="ECO:0008006" key="3">
    <source>
        <dbReference type="Google" id="ProtNLM"/>
    </source>
</evidence>
<dbReference type="EMBL" id="JBHUFV010000015">
    <property type="protein sequence ID" value="MFD1931431.1"/>
    <property type="molecule type" value="Genomic_DNA"/>
</dbReference>
<evidence type="ECO:0000313" key="1">
    <source>
        <dbReference type="EMBL" id="MFD1931431.1"/>
    </source>
</evidence>
<organism evidence="1 2">
    <name type="scientific">Nonomuraea mangrovi</name>
    <dbReference type="NCBI Taxonomy" id="2316207"/>
    <lineage>
        <taxon>Bacteria</taxon>
        <taxon>Bacillati</taxon>
        <taxon>Actinomycetota</taxon>
        <taxon>Actinomycetes</taxon>
        <taxon>Streptosporangiales</taxon>
        <taxon>Streptosporangiaceae</taxon>
        <taxon>Nonomuraea</taxon>
    </lineage>
</organism>
<sequence>MRVNTTPDTVQLIGGEMLLWSDFTQSRDWGAVATELASLFVTERGRVLVLGPHPGGLFDMVAARAGSLSALLRSYPDACALATRHPAARVFCGRLDGLPLAEPYDLVLAFEGFASMHSAESPVQSWRETLAALSELVAEGGRLILGVENDLGVDRFVSARPAGREGDDSQWTPHGYDVTYPNGPETVERELQALNLHAETCYAAYPTREAPRALLATHVLAQRPPDALTVPLSARGYDTRMVVADPLHLTRTAFRHELADRLAPLWVTVARKGPSAPGHTILPTGLLQSGPIVHEVIYGSTGWSRRALSAPPESGRVRLVASEASAIIPHGRVLEEILLEGCARDDMRALRDTFTVLGEWVKAQPPLIAVFGTTDNLVWDGERLQLAESGWTLDDAPVVEIVLCRILWRFAVRLLAAGHHHPWPWPIEADQLTLTLAGMCGIPCDKEHLEAAMRLEEEIDTVIEPGQTPPAYRELLDARDHLHQCLSDSQARVGRLETKLTYRERDLKKTKAKLKKVQRKAMACRRTLGYRLSLRFARPGRLARRVLRKFSI</sequence>
<keyword evidence="2" id="KW-1185">Reference proteome</keyword>
<name>A0ABW4SQK3_9ACTN</name>
<evidence type="ECO:0000313" key="2">
    <source>
        <dbReference type="Proteomes" id="UP001597368"/>
    </source>
</evidence>
<protein>
    <recommendedName>
        <fullName evidence="3">Class I SAM-dependent methyltransferase</fullName>
    </recommendedName>
</protein>
<dbReference type="SUPFAM" id="SSF53335">
    <property type="entry name" value="S-adenosyl-L-methionine-dependent methyltransferases"/>
    <property type="match status" value="1"/>
</dbReference>
<dbReference type="Gene3D" id="3.40.50.150">
    <property type="entry name" value="Vaccinia Virus protein VP39"/>
    <property type="match status" value="1"/>
</dbReference>
<comment type="caution">
    <text evidence="1">The sequence shown here is derived from an EMBL/GenBank/DDBJ whole genome shotgun (WGS) entry which is preliminary data.</text>
</comment>
<gene>
    <name evidence="1" type="ORF">ACFSKW_08085</name>
</gene>
<proteinExistence type="predicted"/>
<dbReference type="RefSeq" id="WP_379570753.1">
    <property type="nucleotide sequence ID" value="NZ_JBHUFV010000015.1"/>
</dbReference>
<dbReference type="Proteomes" id="UP001597368">
    <property type="component" value="Unassembled WGS sequence"/>
</dbReference>